<feature type="domain" description="Glycosyltransferase 2-like" evidence="1">
    <location>
        <begin position="7"/>
        <end position="157"/>
    </location>
</feature>
<evidence type="ECO:0000313" key="2">
    <source>
        <dbReference type="EMBL" id="UYP47978.1"/>
    </source>
</evidence>
<dbReference type="Gene3D" id="3.90.550.10">
    <property type="entry name" value="Spore Coat Polysaccharide Biosynthesis Protein SpsA, Chain A"/>
    <property type="match status" value="1"/>
</dbReference>
<dbReference type="EMBL" id="CP104013">
    <property type="protein sequence ID" value="UYP47978.1"/>
    <property type="molecule type" value="Genomic_DNA"/>
</dbReference>
<dbReference type="InterPro" id="IPR029044">
    <property type="entry name" value="Nucleotide-diphossugar_trans"/>
</dbReference>
<dbReference type="Pfam" id="PF00535">
    <property type="entry name" value="Glycos_transf_2"/>
    <property type="match status" value="1"/>
</dbReference>
<name>A0ABY6HWS8_9ARCH</name>
<accession>A0ABY6HWS8</accession>
<dbReference type="CDD" id="cd00761">
    <property type="entry name" value="Glyco_tranf_GTA_type"/>
    <property type="match status" value="1"/>
</dbReference>
<dbReference type="PANTHER" id="PTHR22916:SF3">
    <property type="entry name" value="UDP-GLCNAC:BETAGAL BETA-1,3-N-ACETYLGLUCOSAMINYLTRANSFERASE-LIKE PROTEIN 1"/>
    <property type="match status" value="1"/>
</dbReference>
<evidence type="ECO:0000313" key="3">
    <source>
        <dbReference type="Proteomes" id="UP001208689"/>
    </source>
</evidence>
<evidence type="ECO:0000259" key="1">
    <source>
        <dbReference type="Pfam" id="PF00535"/>
    </source>
</evidence>
<protein>
    <recommendedName>
        <fullName evidence="1">Glycosyltransferase 2-like domain-containing protein</fullName>
    </recommendedName>
</protein>
<gene>
    <name evidence="2" type="ORF">NEF87_004263</name>
</gene>
<dbReference type="SUPFAM" id="SSF53448">
    <property type="entry name" value="Nucleotide-diphospho-sugar transferases"/>
    <property type="match status" value="1"/>
</dbReference>
<reference evidence="2" key="1">
    <citation type="submission" date="2022-09" db="EMBL/GenBank/DDBJ databases">
        <title>Actin cytoskeleton and complex cell architecture in an #Asgard archaeon.</title>
        <authorList>
            <person name="Ponce Toledo R.I."/>
            <person name="Schleper C."/>
            <person name="Rodrigues Oliveira T."/>
            <person name="Wollweber F."/>
            <person name="Xu J."/>
            <person name="Rittmann S."/>
            <person name="Klingl A."/>
            <person name="Pilhofer M."/>
        </authorList>
    </citation>
    <scope>NUCLEOTIDE SEQUENCE</scope>
    <source>
        <strain evidence="2">B-35</strain>
    </source>
</reference>
<keyword evidence="3" id="KW-1185">Reference proteome</keyword>
<organism evidence="2 3">
    <name type="scientific">Candidatus Lokiarchaeum ossiferum</name>
    <dbReference type="NCBI Taxonomy" id="2951803"/>
    <lineage>
        <taxon>Archaea</taxon>
        <taxon>Promethearchaeati</taxon>
        <taxon>Promethearchaeota</taxon>
        <taxon>Promethearchaeia</taxon>
        <taxon>Promethearchaeales</taxon>
        <taxon>Promethearchaeaceae</taxon>
        <taxon>Candidatus Lokiarchaeum</taxon>
    </lineage>
</organism>
<proteinExistence type="predicted"/>
<dbReference type="Proteomes" id="UP001208689">
    <property type="component" value="Chromosome"/>
</dbReference>
<sequence length="331" mass="39048">MEYPLISVIIPTHNRFKQLKRAIKSVIRQNYPSTEIIVIDDHSDYSVQEELGIFKEKNIIFQSLKGKHGAPAARNLGIKLAKGKYIAFLDDDDEFFPNKLMKQYQIFNMNSPEIGIVYCGFIKKLESNQIIYEKKLPAQIKNPKKKILETNFIGSCSYPLIRTKYIHEVNGFDDNLDSAQDWDLWIRLIQKYKIKFVNEHLVNYYIQNQSISSNYFKKVRGILKILIKNYIQYNKYPEILSYQLNNLAFRLLMNNSLKLANKFYFASIAIQSKRLESYIFIFINSFLLKPFFCLFKENLLLLAVKYLKKKKFQVGWLIPNIKYLNSIHITS</sequence>
<dbReference type="InterPro" id="IPR001173">
    <property type="entry name" value="Glyco_trans_2-like"/>
</dbReference>
<dbReference type="PANTHER" id="PTHR22916">
    <property type="entry name" value="GLYCOSYLTRANSFERASE"/>
    <property type="match status" value="1"/>
</dbReference>